<reference evidence="2" key="1">
    <citation type="journal article" date="2020" name="Stud. Mycol.">
        <title>101 Dothideomycetes genomes: a test case for predicting lifestyles and emergence of pathogens.</title>
        <authorList>
            <person name="Haridas S."/>
            <person name="Albert R."/>
            <person name="Binder M."/>
            <person name="Bloem J."/>
            <person name="Labutti K."/>
            <person name="Salamov A."/>
            <person name="Andreopoulos B."/>
            <person name="Baker S."/>
            <person name="Barry K."/>
            <person name="Bills G."/>
            <person name="Bluhm B."/>
            <person name="Cannon C."/>
            <person name="Castanera R."/>
            <person name="Culley D."/>
            <person name="Daum C."/>
            <person name="Ezra D."/>
            <person name="Gonzalez J."/>
            <person name="Henrissat B."/>
            <person name="Kuo A."/>
            <person name="Liang C."/>
            <person name="Lipzen A."/>
            <person name="Lutzoni F."/>
            <person name="Magnuson J."/>
            <person name="Mondo S."/>
            <person name="Nolan M."/>
            <person name="Ohm R."/>
            <person name="Pangilinan J."/>
            <person name="Park H.-J."/>
            <person name="Ramirez L."/>
            <person name="Alfaro M."/>
            <person name="Sun H."/>
            <person name="Tritt A."/>
            <person name="Yoshinaga Y."/>
            <person name="Zwiers L.-H."/>
            <person name="Turgeon B."/>
            <person name="Goodwin S."/>
            <person name="Spatafora J."/>
            <person name="Crous P."/>
            <person name="Grigoriev I."/>
        </authorList>
    </citation>
    <scope>NUCLEOTIDE SEQUENCE</scope>
    <source>
        <strain evidence="2">CBS 675.92</strain>
    </source>
</reference>
<proteinExistence type="predicted"/>
<dbReference type="AlphaFoldDB" id="A0A6A5TN74"/>
<evidence type="ECO:0000256" key="1">
    <source>
        <dbReference type="SAM" id="SignalP"/>
    </source>
</evidence>
<feature type="chain" id="PRO_5025661892" description="Secreted protein" evidence="1">
    <location>
        <begin position="17"/>
        <end position="154"/>
    </location>
</feature>
<gene>
    <name evidence="2" type="ORF">CC80DRAFT_131771</name>
</gene>
<feature type="signal peptide" evidence="1">
    <location>
        <begin position="1"/>
        <end position="16"/>
    </location>
</feature>
<organism evidence="2 3">
    <name type="scientific">Byssothecium circinans</name>
    <dbReference type="NCBI Taxonomy" id="147558"/>
    <lineage>
        <taxon>Eukaryota</taxon>
        <taxon>Fungi</taxon>
        <taxon>Dikarya</taxon>
        <taxon>Ascomycota</taxon>
        <taxon>Pezizomycotina</taxon>
        <taxon>Dothideomycetes</taxon>
        <taxon>Pleosporomycetidae</taxon>
        <taxon>Pleosporales</taxon>
        <taxon>Massarineae</taxon>
        <taxon>Massarinaceae</taxon>
        <taxon>Byssothecium</taxon>
    </lineage>
</organism>
<name>A0A6A5TN74_9PLEO</name>
<protein>
    <recommendedName>
        <fullName evidence="4">Secreted protein</fullName>
    </recommendedName>
</protein>
<accession>A0A6A5TN74</accession>
<evidence type="ECO:0008006" key="4">
    <source>
        <dbReference type="Google" id="ProtNLM"/>
    </source>
</evidence>
<evidence type="ECO:0000313" key="3">
    <source>
        <dbReference type="Proteomes" id="UP000800035"/>
    </source>
</evidence>
<keyword evidence="3" id="KW-1185">Reference proteome</keyword>
<dbReference type="Proteomes" id="UP000800035">
    <property type="component" value="Unassembled WGS sequence"/>
</dbReference>
<dbReference type="EMBL" id="ML977001">
    <property type="protein sequence ID" value="KAF1953858.1"/>
    <property type="molecule type" value="Genomic_DNA"/>
</dbReference>
<evidence type="ECO:0000313" key="2">
    <source>
        <dbReference type="EMBL" id="KAF1953858.1"/>
    </source>
</evidence>
<keyword evidence="1" id="KW-0732">Signal</keyword>
<sequence length="154" mass="17797">MVFLSVLVFFHGLEFGYWMCSKFPRRLVRLETVPKPFPEDGFAPQSRSYLALSRPLGRPDVHDDARLLVVVHLCVMDLRRSFVYHIHCRVTNTRHTLSHVGIQCQNYSLKGTSIRRVRSLIDSKATHAHPYPNHDHIHPMVSNPTSSLVPFRKV</sequence>